<evidence type="ECO:0000256" key="2">
    <source>
        <dbReference type="ARBA" id="ARBA00022692"/>
    </source>
</evidence>
<dbReference type="Proteomes" id="UP000292082">
    <property type="component" value="Unassembled WGS sequence"/>
</dbReference>
<evidence type="ECO:0000313" key="8">
    <source>
        <dbReference type="Proteomes" id="UP000292082"/>
    </source>
</evidence>
<dbReference type="GO" id="GO:0042285">
    <property type="term" value="F:xylosyltransferase activity"/>
    <property type="evidence" value="ECO:0007669"/>
    <property type="project" value="TreeGrafter"/>
</dbReference>
<reference evidence="7 8" key="1">
    <citation type="submission" date="2019-01" db="EMBL/GenBank/DDBJ databases">
        <title>Draft genome sequences of three monokaryotic isolates of the white-rot basidiomycete fungus Dichomitus squalens.</title>
        <authorList>
            <consortium name="DOE Joint Genome Institute"/>
            <person name="Lopez S.C."/>
            <person name="Andreopoulos B."/>
            <person name="Pangilinan J."/>
            <person name="Lipzen A."/>
            <person name="Riley R."/>
            <person name="Ahrendt S."/>
            <person name="Ng V."/>
            <person name="Barry K."/>
            <person name="Daum C."/>
            <person name="Grigoriev I.V."/>
            <person name="Hilden K.S."/>
            <person name="Makela M.R."/>
            <person name="de Vries R.P."/>
        </authorList>
    </citation>
    <scope>NUCLEOTIDE SEQUENCE [LARGE SCALE GENOMIC DNA]</scope>
    <source>
        <strain evidence="7 8">CBS 464.89</strain>
    </source>
</reference>
<accession>A0A4Q9QAG4</accession>
<dbReference type="InterPro" id="IPR051292">
    <property type="entry name" value="Xyl/GlcA_transferase"/>
</dbReference>
<dbReference type="GO" id="GO:0016020">
    <property type="term" value="C:membrane"/>
    <property type="evidence" value="ECO:0007669"/>
    <property type="project" value="UniProtKB-SubCell"/>
</dbReference>
<organism evidence="7 8">
    <name type="scientific">Dichomitus squalens</name>
    <dbReference type="NCBI Taxonomy" id="114155"/>
    <lineage>
        <taxon>Eukaryota</taxon>
        <taxon>Fungi</taxon>
        <taxon>Dikarya</taxon>
        <taxon>Basidiomycota</taxon>
        <taxon>Agaricomycotina</taxon>
        <taxon>Agaricomycetes</taxon>
        <taxon>Polyporales</taxon>
        <taxon>Polyporaceae</taxon>
        <taxon>Dichomitus</taxon>
    </lineage>
</organism>
<protein>
    <submittedName>
        <fullName evidence="7">Glycosyl-transferase for dystroglycan-domain-containing protein</fullName>
    </submittedName>
</protein>
<keyword evidence="3" id="KW-0735">Signal-anchor</keyword>
<dbReference type="GO" id="GO:0015020">
    <property type="term" value="F:glucuronosyltransferase activity"/>
    <property type="evidence" value="ECO:0007669"/>
    <property type="project" value="TreeGrafter"/>
</dbReference>
<keyword evidence="4" id="KW-1133">Transmembrane helix</keyword>
<dbReference type="Pfam" id="PF13896">
    <property type="entry name" value="Glyco_transf_49"/>
    <property type="match status" value="1"/>
</dbReference>
<proteinExistence type="predicted"/>
<evidence type="ECO:0000256" key="3">
    <source>
        <dbReference type="ARBA" id="ARBA00022968"/>
    </source>
</evidence>
<evidence type="ECO:0000256" key="6">
    <source>
        <dbReference type="ARBA" id="ARBA00023180"/>
    </source>
</evidence>
<dbReference type="AlphaFoldDB" id="A0A4Q9QAG4"/>
<evidence type="ECO:0000313" key="7">
    <source>
        <dbReference type="EMBL" id="TBU64647.1"/>
    </source>
</evidence>
<comment type="subcellular location">
    <subcellularLocation>
        <location evidence="1">Membrane</location>
        <topology evidence="1">Single-pass type II membrane protein</topology>
    </subcellularLocation>
</comment>
<dbReference type="PANTHER" id="PTHR12270:SF25">
    <property type="entry name" value="GLYCOSYLTRANSFERASE-LIKE PROTEIN LARGE"/>
    <property type="match status" value="1"/>
</dbReference>
<gene>
    <name evidence="7" type="ORF">BD310DRAFT_837938</name>
</gene>
<keyword evidence="6" id="KW-0325">Glycoprotein</keyword>
<dbReference type="PANTHER" id="PTHR12270">
    <property type="entry name" value="GLYCOSYLTRANSFERASE-RELATED"/>
    <property type="match status" value="1"/>
</dbReference>
<sequence length="605" mass="68079">MGVNVIIRLLQFCVCLYVLAAVLFTTCVYVLAPVTGFFRSRTHASPTASSSSTSSHYDIRIASLSQDRPEVRLDLRLADPLDNSHWVDNWPSGYASSELLYLSHTGNSIGTHLATGGFGIHEETLLSKAFSEAMHPTRIIPFYFKSSNDVHSDDVTITTLVTSNRFKVLQQLVERYRGPVSVTIHIPLPLHATFSSLKPDHPSRVALSNLHALYVSSPLFSQYVDVHLALSPFTSALSADPVVQRESEGGRQFNVWRNAARLFARTNFVIMLDVDFAVCTDWRGFVRETIREAAESPSPIRPPFRTGRTHESIRAADAAGATATEIVKKLREGTAALVVPAFEYVKQRDGIDQRTFPTDKQGLLKLARANPPVIASFHASWAPGHNSTEYERYYSIPPGEGAIYKVEQYQSAYEPYVITSKHVSWCDERFAGYGGNKAACLFEMYLSGVSYYVLSDHFLIHQSHKYEEEARREERKSNRKLYADFKEESCLRYLYRYYREGTLHTERAANARDECKKIKNITKMVTQVMHVCLASSYGIAHRSGYHRKHRNPVGQWLNAVAASLTMAFGCLGCVFFTNMFMLIGCSVYAMYINVPESASYSILEL</sequence>
<name>A0A4Q9QAG4_9APHY</name>
<dbReference type="STRING" id="114155.A0A4Q9QAG4"/>
<keyword evidence="8" id="KW-1185">Reference proteome</keyword>
<keyword evidence="2" id="KW-0812">Transmembrane</keyword>
<keyword evidence="7" id="KW-0808">Transferase</keyword>
<dbReference type="GO" id="GO:0035269">
    <property type="term" value="P:protein O-linked glycosylation via mannose"/>
    <property type="evidence" value="ECO:0007669"/>
    <property type="project" value="TreeGrafter"/>
</dbReference>
<evidence type="ECO:0000256" key="5">
    <source>
        <dbReference type="ARBA" id="ARBA00023136"/>
    </source>
</evidence>
<evidence type="ECO:0000256" key="1">
    <source>
        <dbReference type="ARBA" id="ARBA00004606"/>
    </source>
</evidence>
<keyword evidence="5" id="KW-0472">Membrane</keyword>
<dbReference type="EMBL" id="ML145085">
    <property type="protein sequence ID" value="TBU64647.1"/>
    <property type="molecule type" value="Genomic_DNA"/>
</dbReference>
<evidence type="ECO:0000256" key="4">
    <source>
        <dbReference type="ARBA" id="ARBA00022989"/>
    </source>
</evidence>